<dbReference type="PANTHER" id="PTHR25466:SF14">
    <property type="entry name" value="BUTYROPHILIN SUBFAMILY 2 MEMBER A2-LIKE-RELATED"/>
    <property type="match status" value="1"/>
</dbReference>
<dbReference type="Pfam" id="PF07686">
    <property type="entry name" value="V-set"/>
    <property type="match status" value="1"/>
</dbReference>
<keyword evidence="6" id="KW-0472">Membrane</keyword>
<feature type="domain" description="Ig-like" evidence="11">
    <location>
        <begin position="1"/>
        <end position="80"/>
    </location>
</feature>
<evidence type="ECO:0000259" key="11">
    <source>
        <dbReference type="PROSITE" id="PS50835"/>
    </source>
</evidence>
<evidence type="ECO:0000256" key="6">
    <source>
        <dbReference type="ARBA" id="ARBA00023136"/>
    </source>
</evidence>
<keyword evidence="10" id="KW-0393">Immunoglobulin domain</keyword>
<dbReference type="InterPro" id="IPR013783">
    <property type="entry name" value="Ig-like_fold"/>
</dbReference>
<reference evidence="13" key="1">
    <citation type="submission" date="2013-10" db="EMBL/GenBank/DDBJ databases">
        <authorList>
            <person name="Schartl M."/>
            <person name="Warren W."/>
        </authorList>
    </citation>
    <scope>NUCLEOTIDE SEQUENCE [LARGE SCALE GENOMIC DNA]</scope>
    <source>
        <strain evidence="13">female</strain>
    </source>
</reference>
<accession>A0A087XF10</accession>
<dbReference type="GO" id="GO:0031295">
    <property type="term" value="P:T cell costimulation"/>
    <property type="evidence" value="ECO:0007669"/>
    <property type="project" value="TreeGrafter"/>
</dbReference>
<organism evidence="12 13">
    <name type="scientific">Poecilia formosa</name>
    <name type="common">Amazon molly</name>
    <name type="synonym">Limia formosa</name>
    <dbReference type="NCBI Taxonomy" id="48698"/>
    <lineage>
        <taxon>Eukaryota</taxon>
        <taxon>Metazoa</taxon>
        <taxon>Chordata</taxon>
        <taxon>Craniata</taxon>
        <taxon>Vertebrata</taxon>
        <taxon>Euteleostomi</taxon>
        <taxon>Actinopterygii</taxon>
        <taxon>Neopterygii</taxon>
        <taxon>Teleostei</taxon>
        <taxon>Neoteleostei</taxon>
        <taxon>Acanthomorphata</taxon>
        <taxon>Ovalentaria</taxon>
        <taxon>Atherinomorphae</taxon>
        <taxon>Cyprinodontiformes</taxon>
        <taxon>Poeciliidae</taxon>
        <taxon>Poeciliinae</taxon>
        <taxon>Poecilia</taxon>
    </lineage>
</organism>
<dbReference type="InterPro" id="IPR007110">
    <property type="entry name" value="Ig-like_dom"/>
</dbReference>
<evidence type="ECO:0000256" key="8">
    <source>
        <dbReference type="ARBA" id="ARBA00023170"/>
    </source>
</evidence>
<dbReference type="InterPro" id="IPR051713">
    <property type="entry name" value="T-cell_Activation_Regulation"/>
</dbReference>
<dbReference type="Gene3D" id="2.60.40.10">
    <property type="entry name" value="Immunoglobulins"/>
    <property type="match status" value="3"/>
</dbReference>
<dbReference type="SMART" id="SM00406">
    <property type="entry name" value="IGv"/>
    <property type="match status" value="3"/>
</dbReference>
<dbReference type="GO" id="GO:0042130">
    <property type="term" value="P:negative regulation of T cell proliferation"/>
    <property type="evidence" value="ECO:0007669"/>
    <property type="project" value="TreeGrafter"/>
</dbReference>
<dbReference type="OMA" id="HIFANCF"/>
<keyword evidence="4" id="KW-0732">Signal</keyword>
<evidence type="ECO:0000313" key="12">
    <source>
        <dbReference type="Ensembl" id="ENSPFOP00000004363.1"/>
    </source>
</evidence>
<evidence type="ECO:0000256" key="2">
    <source>
        <dbReference type="ARBA" id="ARBA00022475"/>
    </source>
</evidence>
<keyword evidence="7" id="KW-1015">Disulfide bond</keyword>
<evidence type="ECO:0000256" key="7">
    <source>
        <dbReference type="ARBA" id="ARBA00023157"/>
    </source>
</evidence>
<reference evidence="12" key="2">
    <citation type="submission" date="2025-08" db="UniProtKB">
        <authorList>
            <consortium name="Ensembl"/>
        </authorList>
    </citation>
    <scope>IDENTIFICATION</scope>
</reference>
<dbReference type="PROSITE" id="PS50835">
    <property type="entry name" value="IG_LIKE"/>
    <property type="match status" value="3"/>
</dbReference>
<dbReference type="InterPro" id="IPR036179">
    <property type="entry name" value="Ig-like_dom_sf"/>
</dbReference>
<feature type="domain" description="Ig-like" evidence="11">
    <location>
        <begin position="110"/>
        <end position="204"/>
    </location>
</feature>
<evidence type="ECO:0000256" key="5">
    <source>
        <dbReference type="ARBA" id="ARBA00022989"/>
    </source>
</evidence>
<protein>
    <recommendedName>
        <fullName evidence="11">Ig-like domain-containing protein</fullName>
    </recommendedName>
</protein>
<dbReference type="InterPro" id="IPR003599">
    <property type="entry name" value="Ig_sub"/>
</dbReference>
<dbReference type="AlphaFoldDB" id="A0A087XF10"/>
<keyword evidence="13" id="KW-1185">Reference proteome</keyword>
<evidence type="ECO:0000256" key="10">
    <source>
        <dbReference type="ARBA" id="ARBA00023319"/>
    </source>
</evidence>
<evidence type="ECO:0000256" key="9">
    <source>
        <dbReference type="ARBA" id="ARBA00023180"/>
    </source>
</evidence>
<dbReference type="GeneTree" id="ENSGT00990000203878"/>
<keyword evidence="3" id="KW-0812">Transmembrane</keyword>
<dbReference type="Ensembl" id="ENSPFOT00000004371.2">
    <property type="protein sequence ID" value="ENSPFOP00000004363.1"/>
    <property type="gene ID" value="ENSPFOG00000004500.2"/>
</dbReference>
<name>A0A087XF10_POEFO</name>
<dbReference type="GO" id="GO:0009897">
    <property type="term" value="C:external side of plasma membrane"/>
    <property type="evidence" value="ECO:0007669"/>
    <property type="project" value="TreeGrafter"/>
</dbReference>
<keyword evidence="2" id="KW-1003">Cell membrane</keyword>
<dbReference type="EMBL" id="AYCK01027719">
    <property type="status" value="NOT_ANNOTATED_CDS"/>
    <property type="molecule type" value="Genomic_DNA"/>
</dbReference>
<dbReference type="PANTHER" id="PTHR25466">
    <property type="entry name" value="T-LYMPHOCYTE ACTIVATION ANTIGEN"/>
    <property type="match status" value="1"/>
</dbReference>
<evidence type="ECO:0000256" key="4">
    <source>
        <dbReference type="ARBA" id="ARBA00022729"/>
    </source>
</evidence>
<dbReference type="SUPFAM" id="SSF48726">
    <property type="entry name" value="Immunoglobulin"/>
    <property type="match status" value="3"/>
</dbReference>
<evidence type="ECO:0000256" key="1">
    <source>
        <dbReference type="ARBA" id="ARBA00004251"/>
    </source>
</evidence>
<feature type="domain" description="Ig-like" evidence="11">
    <location>
        <begin position="224"/>
        <end position="323"/>
    </location>
</feature>
<dbReference type="Proteomes" id="UP000028760">
    <property type="component" value="Unassembled WGS sequence"/>
</dbReference>
<dbReference type="SMART" id="SM00409">
    <property type="entry name" value="IG"/>
    <property type="match status" value="3"/>
</dbReference>
<dbReference type="GO" id="GO:0071222">
    <property type="term" value="P:cellular response to lipopolysaccharide"/>
    <property type="evidence" value="ECO:0007669"/>
    <property type="project" value="TreeGrafter"/>
</dbReference>
<dbReference type="GO" id="GO:0006955">
    <property type="term" value="P:immune response"/>
    <property type="evidence" value="ECO:0007669"/>
    <property type="project" value="TreeGrafter"/>
</dbReference>
<evidence type="ECO:0000313" key="13">
    <source>
        <dbReference type="Proteomes" id="UP000028760"/>
    </source>
</evidence>
<comment type="subcellular location">
    <subcellularLocation>
        <location evidence="1">Cell membrane</location>
        <topology evidence="1">Single-pass type I membrane protein</topology>
    </subcellularLocation>
</comment>
<keyword evidence="9" id="KW-0325">Glycoprotein</keyword>
<dbReference type="GO" id="GO:0042102">
    <property type="term" value="P:positive regulation of T cell proliferation"/>
    <property type="evidence" value="ECO:0007669"/>
    <property type="project" value="TreeGrafter"/>
</dbReference>
<reference evidence="12" key="3">
    <citation type="submission" date="2025-09" db="UniProtKB">
        <authorList>
            <consortium name="Ensembl"/>
        </authorList>
    </citation>
    <scope>IDENTIFICATION</scope>
</reference>
<proteinExistence type="predicted"/>
<dbReference type="InterPro" id="IPR013106">
    <property type="entry name" value="Ig_V-set"/>
</dbReference>
<dbReference type="GO" id="GO:0007166">
    <property type="term" value="P:cell surface receptor signaling pathway"/>
    <property type="evidence" value="ECO:0007669"/>
    <property type="project" value="TreeGrafter"/>
</dbReference>
<keyword evidence="8" id="KW-0675">Receptor</keyword>
<evidence type="ECO:0000256" key="3">
    <source>
        <dbReference type="ARBA" id="ARBA00022692"/>
    </source>
</evidence>
<sequence>SVLLPCRATKNLPRDAKVEWRDKDSVMVHEYKNGSHHPGEQIHFYRTRTKMDENLLKTGDLSLTLKHPTIGDKNIYTCRVFSRDKVILMVKQVKLQVKVQHQIKVDSDVESVLLPCRTTENLPGDVRVEWIKSPDKKIHVYENGSDQPGEQSQFYRTRTKMDEEPLRTGDLSLTLRRPTDEDSEIYTCKVSSRNGDVLMKKQVQLEVKDEIQCLLNTQNQSFYGRHIFANCFIEHITTPDLPGDAELEWRKGNYVTVHVYQNNSDQPEKQSRFYRNRTRMDEDLLKTGDLSLTLRSPTQTDSGEYRCLVYSLKGNLQREKTVLLKVKG</sequence>
<keyword evidence="5" id="KW-1133">Transmembrane helix</keyword>